<protein>
    <submittedName>
        <fullName evidence="1">Uncharacterized protein</fullName>
    </submittedName>
</protein>
<evidence type="ECO:0000313" key="1">
    <source>
        <dbReference type="EMBL" id="MBW0593951.1"/>
    </source>
</evidence>
<dbReference type="AlphaFoldDB" id="A0A9Q3L882"/>
<evidence type="ECO:0000313" key="2">
    <source>
        <dbReference type="Proteomes" id="UP000765509"/>
    </source>
</evidence>
<proteinExistence type="predicted"/>
<comment type="caution">
    <text evidence="1">The sequence shown here is derived from an EMBL/GenBank/DDBJ whole genome shotgun (WGS) entry which is preliminary data.</text>
</comment>
<name>A0A9Q3L882_9BASI</name>
<gene>
    <name evidence="1" type="ORF">O181_133666</name>
</gene>
<dbReference type="Proteomes" id="UP000765509">
    <property type="component" value="Unassembled WGS sequence"/>
</dbReference>
<sequence>MLLKAKNHINSIGKVGVTTPHGARQQPGMLMFMHEMTSSLLPDHLTPLPCLLSHMNWLAYPLPILTSPCHSYAPAAPSRYASNTSTQFLPSPLLTRLHHCHLPSLPSCSTLKICP</sequence>
<dbReference type="EMBL" id="AVOT02157586">
    <property type="protein sequence ID" value="MBW0593951.1"/>
    <property type="molecule type" value="Genomic_DNA"/>
</dbReference>
<reference evidence="1" key="1">
    <citation type="submission" date="2021-03" db="EMBL/GenBank/DDBJ databases">
        <title>Draft genome sequence of rust myrtle Austropuccinia psidii MF-1, a brazilian biotype.</title>
        <authorList>
            <person name="Quecine M.C."/>
            <person name="Pachon D.M.R."/>
            <person name="Bonatelli M.L."/>
            <person name="Correr F.H."/>
            <person name="Franceschini L.M."/>
            <person name="Leite T.F."/>
            <person name="Margarido G.R.A."/>
            <person name="Almeida C.A."/>
            <person name="Ferrarezi J.A."/>
            <person name="Labate C.A."/>
        </authorList>
    </citation>
    <scope>NUCLEOTIDE SEQUENCE</scope>
    <source>
        <strain evidence="1">MF-1</strain>
    </source>
</reference>
<organism evidence="1 2">
    <name type="scientific">Austropuccinia psidii MF-1</name>
    <dbReference type="NCBI Taxonomy" id="1389203"/>
    <lineage>
        <taxon>Eukaryota</taxon>
        <taxon>Fungi</taxon>
        <taxon>Dikarya</taxon>
        <taxon>Basidiomycota</taxon>
        <taxon>Pucciniomycotina</taxon>
        <taxon>Pucciniomycetes</taxon>
        <taxon>Pucciniales</taxon>
        <taxon>Sphaerophragmiaceae</taxon>
        <taxon>Austropuccinia</taxon>
    </lineage>
</organism>
<keyword evidence="2" id="KW-1185">Reference proteome</keyword>
<accession>A0A9Q3L882</accession>